<dbReference type="NCBIfam" id="TIGR00732">
    <property type="entry name" value="dprA"/>
    <property type="match status" value="1"/>
</dbReference>
<dbReference type="InterPro" id="IPR003488">
    <property type="entry name" value="DprA"/>
</dbReference>
<dbReference type="Pfam" id="PF25317">
    <property type="entry name" value="SAM_SMF"/>
    <property type="match status" value="1"/>
</dbReference>
<sequence>MQQDVDKSDKATDTDSLINWLKLAQIPKFSVASLIKLQNKRGVLLAQLFTFSSSELKKLGFKPKQVETIIKPDEARINISLDWLSAGEDRFVLYFDHPCYPEQLKQISSPPALLYGYGNPQHLSRLQIAMVGSRNPSPQGKENAKSFAHQLSECGWTITSGLALGIDGFSHQGALTRQHITIAVLGTAIDKMYPRRHIKLAEQILQNDGVIISEFAPGTPSKPENFPRRNRIISGLSQGTLIVEAAIKSGSLISARYALEQNREVFAIPGNIHNPISAGCHYLIQQGAKLVTNIQDINEEFSHLVFPSLISNEIKSQKNELQSLASDKLLDSVDFEVTPLDIVAQRSGMSVEAVMFKLLEYELCGLVSAVPGGYIKLGEK</sequence>
<dbReference type="EMBL" id="JAKGAS010000002">
    <property type="protein sequence ID" value="MCF2947179.1"/>
    <property type="molecule type" value="Genomic_DNA"/>
</dbReference>
<protein>
    <submittedName>
        <fullName evidence="5">DNA-processing protein DprA</fullName>
    </submittedName>
</protein>
<dbReference type="SUPFAM" id="SSF102405">
    <property type="entry name" value="MCP/YpsA-like"/>
    <property type="match status" value="1"/>
</dbReference>
<proteinExistence type="inferred from homology"/>
<evidence type="ECO:0000259" key="4">
    <source>
        <dbReference type="Pfam" id="PF25317"/>
    </source>
</evidence>
<keyword evidence="6" id="KW-1185">Reference proteome</keyword>
<feature type="domain" description="Smf/DprA SAM" evidence="4">
    <location>
        <begin position="20"/>
        <end position="81"/>
    </location>
</feature>
<accession>A0ABS9D3H0</accession>
<feature type="domain" description="DprA winged helix" evidence="3">
    <location>
        <begin position="325"/>
        <end position="373"/>
    </location>
</feature>
<dbReference type="Proteomes" id="UP001521137">
    <property type="component" value="Unassembled WGS sequence"/>
</dbReference>
<dbReference type="PANTHER" id="PTHR43022:SF1">
    <property type="entry name" value="PROTEIN SMF"/>
    <property type="match status" value="1"/>
</dbReference>
<dbReference type="RefSeq" id="WP_235310713.1">
    <property type="nucleotide sequence ID" value="NZ_JAKGAS010000002.1"/>
</dbReference>
<dbReference type="Pfam" id="PF17782">
    <property type="entry name" value="WHD_DprA"/>
    <property type="match status" value="1"/>
</dbReference>
<evidence type="ECO:0000259" key="2">
    <source>
        <dbReference type="Pfam" id="PF02481"/>
    </source>
</evidence>
<dbReference type="PANTHER" id="PTHR43022">
    <property type="entry name" value="PROTEIN SMF"/>
    <property type="match status" value="1"/>
</dbReference>
<feature type="domain" description="Smf/DprA SLOG" evidence="2">
    <location>
        <begin position="92"/>
        <end position="301"/>
    </location>
</feature>
<evidence type="ECO:0000313" key="5">
    <source>
        <dbReference type="EMBL" id="MCF2947179.1"/>
    </source>
</evidence>
<gene>
    <name evidence="5" type="primary">dprA</name>
    <name evidence="5" type="ORF">L0668_03605</name>
</gene>
<dbReference type="InterPro" id="IPR041614">
    <property type="entry name" value="DprA_WH"/>
</dbReference>
<dbReference type="InterPro" id="IPR057338">
    <property type="entry name" value="DprA_SAM"/>
</dbReference>
<evidence type="ECO:0000256" key="1">
    <source>
        <dbReference type="ARBA" id="ARBA00006525"/>
    </source>
</evidence>
<name>A0ABS9D3H0_9ALTE</name>
<evidence type="ECO:0000313" key="6">
    <source>
        <dbReference type="Proteomes" id="UP001521137"/>
    </source>
</evidence>
<organism evidence="5 6">
    <name type="scientific">Paraglaciecola algarum</name>
    <dbReference type="NCBI Taxonomy" id="3050085"/>
    <lineage>
        <taxon>Bacteria</taxon>
        <taxon>Pseudomonadati</taxon>
        <taxon>Pseudomonadota</taxon>
        <taxon>Gammaproteobacteria</taxon>
        <taxon>Alteromonadales</taxon>
        <taxon>Alteromonadaceae</taxon>
        <taxon>Paraglaciecola</taxon>
    </lineage>
</organism>
<dbReference type="Pfam" id="PF02481">
    <property type="entry name" value="DNA_processg_A"/>
    <property type="match status" value="1"/>
</dbReference>
<comment type="similarity">
    <text evidence="1">Belongs to the DprA/Smf family.</text>
</comment>
<dbReference type="InterPro" id="IPR057666">
    <property type="entry name" value="DrpA_SLOG"/>
</dbReference>
<evidence type="ECO:0000259" key="3">
    <source>
        <dbReference type="Pfam" id="PF17782"/>
    </source>
</evidence>
<dbReference type="Gene3D" id="1.10.10.10">
    <property type="entry name" value="Winged helix-like DNA-binding domain superfamily/Winged helix DNA-binding domain"/>
    <property type="match status" value="1"/>
</dbReference>
<comment type="caution">
    <text evidence="5">The sequence shown here is derived from an EMBL/GenBank/DDBJ whole genome shotgun (WGS) entry which is preliminary data.</text>
</comment>
<dbReference type="Gene3D" id="3.40.50.450">
    <property type="match status" value="1"/>
</dbReference>
<dbReference type="InterPro" id="IPR036388">
    <property type="entry name" value="WH-like_DNA-bd_sf"/>
</dbReference>
<reference evidence="5 6" key="1">
    <citation type="submission" date="2022-01" db="EMBL/GenBank/DDBJ databases">
        <title>Paraglaciecola sp. G1-23.</title>
        <authorList>
            <person name="Jin M.S."/>
            <person name="Han D.M."/>
            <person name="Kim H.M."/>
            <person name="Jeon C.O."/>
        </authorList>
    </citation>
    <scope>NUCLEOTIDE SEQUENCE [LARGE SCALE GENOMIC DNA]</scope>
    <source>
        <strain evidence="5 6">G1-23</strain>
    </source>
</reference>